<dbReference type="RefSeq" id="WP_152583028.1">
    <property type="nucleotide sequence ID" value="NZ_VIKT02000004.1"/>
</dbReference>
<dbReference type="InterPro" id="IPR015424">
    <property type="entry name" value="PyrdxlP-dep_Trfase"/>
</dbReference>
<keyword evidence="3" id="KW-0808">Transferase</keyword>
<organism evidence="10 11">
    <name type="scientific">Microcella pacifica</name>
    <dbReference type="NCBI Taxonomy" id="2591847"/>
    <lineage>
        <taxon>Bacteria</taxon>
        <taxon>Bacillati</taxon>
        <taxon>Actinomycetota</taxon>
        <taxon>Actinomycetes</taxon>
        <taxon>Micrococcales</taxon>
        <taxon>Microbacteriaceae</taxon>
        <taxon>Microcella</taxon>
    </lineage>
</organism>
<evidence type="ECO:0000256" key="5">
    <source>
        <dbReference type="ARBA" id="ARBA00022898"/>
    </source>
</evidence>
<dbReference type="EMBL" id="VIKT02000004">
    <property type="protein sequence ID" value="NHF62294.1"/>
    <property type="molecule type" value="Genomic_DNA"/>
</dbReference>
<dbReference type="Proteomes" id="UP000818266">
    <property type="component" value="Unassembled WGS sequence"/>
</dbReference>
<comment type="caution">
    <text evidence="10">The sequence shown here is derived from an EMBL/GenBank/DDBJ whole genome shotgun (WGS) entry which is preliminary data.</text>
</comment>
<dbReference type="GO" id="GO:0031071">
    <property type="term" value="F:cysteine desulfurase activity"/>
    <property type="evidence" value="ECO:0007669"/>
    <property type="project" value="UniProtKB-EC"/>
</dbReference>
<evidence type="ECO:0000313" key="10">
    <source>
        <dbReference type="EMBL" id="NHF62294.1"/>
    </source>
</evidence>
<dbReference type="PIRSF" id="PIRSF005572">
    <property type="entry name" value="NifS"/>
    <property type="match status" value="1"/>
</dbReference>
<dbReference type="InterPro" id="IPR015421">
    <property type="entry name" value="PyrdxlP-dep_Trfase_major"/>
</dbReference>
<dbReference type="PANTHER" id="PTHR11601:SF34">
    <property type="entry name" value="CYSTEINE DESULFURASE"/>
    <property type="match status" value="1"/>
</dbReference>
<dbReference type="SUPFAM" id="SSF53383">
    <property type="entry name" value="PLP-dependent transferases"/>
    <property type="match status" value="1"/>
</dbReference>
<evidence type="ECO:0000313" key="11">
    <source>
        <dbReference type="Proteomes" id="UP000818266"/>
    </source>
</evidence>
<dbReference type="AlphaFoldDB" id="A0A9E5JKY3"/>
<evidence type="ECO:0000256" key="3">
    <source>
        <dbReference type="ARBA" id="ARBA00022679"/>
    </source>
</evidence>
<dbReference type="OrthoDB" id="9808002at2"/>
<feature type="domain" description="Aminotransferase class V" evidence="9">
    <location>
        <begin position="6"/>
        <end position="384"/>
    </location>
</feature>
<evidence type="ECO:0000256" key="2">
    <source>
        <dbReference type="ARBA" id="ARBA00006490"/>
    </source>
</evidence>
<comment type="catalytic activity">
    <reaction evidence="8">
        <text>(sulfur carrier)-H + L-cysteine = (sulfur carrier)-SH + L-alanine</text>
        <dbReference type="Rhea" id="RHEA:43892"/>
        <dbReference type="Rhea" id="RHEA-COMP:14737"/>
        <dbReference type="Rhea" id="RHEA-COMP:14739"/>
        <dbReference type="ChEBI" id="CHEBI:29917"/>
        <dbReference type="ChEBI" id="CHEBI:35235"/>
        <dbReference type="ChEBI" id="CHEBI:57972"/>
        <dbReference type="ChEBI" id="CHEBI:64428"/>
        <dbReference type="EC" id="2.8.1.7"/>
    </reaction>
</comment>
<keyword evidence="11" id="KW-1185">Reference proteome</keyword>
<proteinExistence type="inferred from homology"/>
<evidence type="ECO:0000256" key="4">
    <source>
        <dbReference type="ARBA" id="ARBA00022723"/>
    </source>
</evidence>
<dbReference type="PANTHER" id="PTHR11601">
    <property type="entry name" value="CYSTEINE DESULFURYLASE FAMILY MEMBER"/>
    <property type="match status" value="1"/>
</dbReference>
<dbReference type="GO" id="GO:0046872">
    <property type="term" value="F:metal ion binding"/>
    <property type="evidence" value="ECO:0007669"/>
    <property type="project" value="UniProtKB-KW"/>
</dbReference>
<comment type="similarity">
    <text evidence="2">Belongs to the class-V pyridoxal-phosphate-dependent aminotransferase family. NifS/IscS subfamily.</text>
</comment>
<evidence type="ECO:0000256" key="6">
    <source>
        <dbReference type="ARBA" id="ARBA00023004"/>
    </source>
</evidence>
<evidence type="ECO:0000256" key="7">
    <source>
        <dbReference type="ARBA" id="ARBA00023014"/>
    </source>
</evidence>
<dbReference type="Gene3D" id="1.10.260.50">
    <property type="match status" value="1"/>
</dbReference>
<name>A0A9E5JKY3_9MICO</name>
<dbReference type="InterPro" id="IPR015422">
    <property type="entry name" value="PyrdxlP-dep_Trfase_small"/>
</dbReference>
<accession>A0A9E5JKY3</accession>
<protein>
    <submittedName>
        <fullName evidence="10">Cysteine desulfurase</fullName>
    </submittedName>
</protein>
<evidence type="ECO:0000256" key="8">
    <source>
        <dbReference type="ARBA" id="ARBA00050776"/>
    </source>
</evidence>
<keyword evidence="4" id="KW-0479">Metal-binding</keyword>
<reference evidence="10 11" key="1">
    <citation type="submission" date="2020-03" db="EMBL/GenBank/DDBJ databases">
        <title>Chryseoglobus sp. isolated from a deep-sea seamount.</title>
        <authorList>
            <person name="Zhang D.-C."/>
        </authorList>
    </citation>
    <scope>NUCLEOTIDE SEQUENCE [LARGE SCALE GENOMIC DNA]</scope>
    <source>
        <strain evidence="10 11">KN1116</strain>
    </source>
</reference>
<keyword evidence="6" id="KW-0408">Iron</keyword>
<gene>
    <name evidence="10" type="ORF">FK219_003400</name>
</gene>
<evidence type="ECO:0000256" key="1">
    <source>
        <dbReference type="ARBA" id="ARBA00001933"/>
    </source>
</evidence>
<dbReference type="Gene3D" id="3.40.640.10">
    <property type="entry name" value="Type I PLP-dependent aspartate aminotransferase-like (Major domain)"/>
    <property type="match status" value="1"/>
</dbReference>
<dbReference type="Pfam" id="PF00266">
    <property type="entry name" value="Aminotran_5"/>
    <property type="match status" value="1"/>
</dbReference>
<evidence type="ECO:0000259" key="9">
    <source>
        <dbReference type="Pfam" id="PF00266"/>
    </source>
</evidence>
<comment type="cofactor">
    <cofactor evidence="1">
        <name>pyridoxal 5'-phosphate</name>
        <dbReference type="ChEBI" id="CHEBI:597326"/>
    </cofactor>
</comment>
<keyword evidence="7" id="KW-0411">Iron-sulfur</keyword>
<dbReference type="Gene3D" id="3.90.1150.10">
    <property type="entry name" value="Aspartate Aminotransferase, domain 1"/>
    <property type="match status" value="1"/>
</dbReference>
<sequence length="401" mass="41446">MSLIDLDQAATGAVRREVLEAMWPYLTGDYGNPSSTHSLGRSAAEGLARARALMARSTGVRPPQVVLTGGGTEADNLAVIGLTLGAIASGRGRHVIVSAVEHEAVLAAADYLERWHDVEVTRLPVDNAGRTDAALLRAALRDHTALVSVQHANNEVGTVQPVRALGEEAHARGALFHVDAVQTAGWMSLDPAEGPELSTGALADAGLSTADAVSISAHKLGGPKGVGALILHTRARLEPIIHGGGQEGERRSGTENVAGAVGLAVALQLAGEEREAHPDRWSAEAQRRDAFIAAVVEAVPGAQLTGNAVERLPAHASFVVPGLGGEPLLQALDDRGILASSGSACAAGRDDPSPVLLAMGYDPDMARTAIRFTWGASTTQESLDAAVRTLAESAATLRGER</sequence>
<dbReference type="GO" id="GO:0051536">
    <property type="term" value="F:iron-sulfur cluster binding"/>
    <property type="evidence" value="ECO:0007669"/>
    <property type="project" value="UniProtKB-KW"/>
</dbReference>
<dbReference type="InterPro" id="IPR016454">
    <property type="entry name" value="Cysteine_dSase"/>
</dbReference>
<dbReference type="InterPro" id="IPR000192">
    <property type="entry name" value="Aminotrans_V_dom"/>
</dbReference>
<keyword evidence="5" id="KW-0663">Pyridoxal phosphate</keyword>